<dbReference type="InterPro" id="IPR048338">
    <property type="entry name" value="Mediator_Med16"/>
</dbReference>
<comment type="function">
    <text evidence="9">Component of the Mediator complex, a coactivator involved in the regulated transcription of nearly all RNA polymerase II-dependent genes. Mediator functions as a bridge to convey information from gene-specific regulatory proteins to the basal RNA polymerase II transcription machinery. Mediator is recruited to promoters by direct interactions with regulatory proteins and serves as a scaffold for the assembly of a functional preinitiation complex with RNA polymerase II and the general transcription factors.</text>
</comment>
<name>A0A0A8L789_9SACH</name>
<evidence type="ECO:0000256" key="5">
    <source>
        <dbReference type="ARBA" id="ARBA00023159"/>
    </source>
</evidence>
<dbReference type="GO" id="GO:0045893">
    <property type="term" value="P:positive regulation of DNA-templated transcription"/>
    <property type="evidence" value="ECO:0007669"/>
    <property type="project" value="TreeGrafter"/>
</dbReference>
<comment type="similarity">
    <text evidence="2 9">Belongs to the Mediator complex subunit 16 family.</text>
</comment>
<evidence type="ECO:0000256" key="1">
    <source>
        <dbReference type="ARBA" id="ARBA00004123"/>
    </source>
</evidence>
<accession>A0A0A8L789</accession>
<feature type="domain" description="Mediator complex subunit Med16 N-terminal" evidence="10">
    <location>
        <begin position="104"/>
        <end position="418"/>
    </location>
</feature>
<comment type="caution">
    <text evidence="12">The sequence shown here is derived from an EMBL/GenBank/DDBJ whole genome shotgun (WGS) entry which is preliminary data.</text>
</comment>
<dbReference type="PANTHER" id="PTHR13224:SF6">
    <property type="entry name" value="MEDIATOR OF RNA POLYMERASE II TRANSCRIPTION SUBUNIT 16"/>
    <property type="match status" value="1"/>
</dbReference>
<dbReference type="Proteomes" id="UP000031516">
    <property type="component" value="Unassembled WGS sequence"/>
</dbReference>
<comment type="subunit">
    <text evidence="9">Component of the Mediator complex.</text>
</comment>
<evidence type="ECO:0000256" key="9">
    <source>
        <dbReference type="RuleBase" id="RU364149"/>
    </source>
</evidence>
<organism evidence="12 13">
    <name type="scientific">Kluyveromyces dobzhanskii CBS 2104</name>
    <dbReference type="NCBI Taxonomy" id="1427455"/>
    <lineage>
        <taxon>Eukaryota</taxon>
        <taxon>Fungi</taxon>
        <taxon>Dikarya</taxon>
        <taxon>Ascomycota</taxon>
        <taxon>Saccharomycotina</taxon>
        <taxon>Saccharomycetes</taxon>
        <taxon>Saccharomycetales</taxon>
        <taxon>Saccharomycetaceae</taxon>
        <taxon>Kluyveromyces</taxon>
    </lineage>
</organism>
<protein>
    <recommendedName>
        <fullName evidence="3 9">Mediator of RNA polymerase II transcription subunit 16</fullName>
    </recommendedName>
    <alternativeName>
        <fullName evidence="8 9">Mediator complex subunit 16</fullName>
    </alternativeName>
</protein>
<dbReference type="GO" id="GO:0016592">
    <property type="term" value="C:mediator complex"/>
    <property type="evidence" value="ECO:0007669"/>
    <property type="project" value="InterPro"/>
</dbReference>
<evidence type="ECO:0000256" key="3">
    <source>
        <dbReference type="ARBA" id="ARBA00019614"/>
    </source>
</evidence>
<evidence type="ECO:0000256" key="8">
    <source>
        <dbReference type="ARBA" id="ARBA00032015"/>
    </source>
</evidence>
<dbReference type="PANTHER" id="PTHR13224">
    <property type="entry name" value="THYROID HORMONE RECEPTOR-ASSOCIATED PROTEIN-RELATED"/>
    <property type="match status" value="1"/>
</dbReference>
<keyword evidence="7 9" id="KW-0539">Nucleus</keyword>
<keyword evidence="4 9" id="KW-0805">Transcription regulation</keyword>
<dbReference type="AlphaFoldDB" id="A0A0A8L789"/>
<evidence type="ECO:0000256" key="2">
    <source>
        <dbReference type="ARBA" id="ARBA00006543"/>
    </source>
</evidence>
<dbReference type="InterPro" id="IPR048339">
    <property type="entry name" value="Mediator_Med16_C"/>
</dbReference>
<dbReference type="Pfam" id="PF11635">
    <property type="entry name" value="Med16_N"/>
    <property type="match status" value="1"/>
</dbReference>
<evidence type="ECO:0000259" key="10">
    <source>
        <dbReference type="Pfam" id="PF11635"/>
    </source>
</evidence>
<evidence type="ECO:0000256" key="4">
    <source>
        <dbReference type="ARBA" id="ARBA00023015"/>
    </source>
</evidence>
<keyword evidence="6 9" id="KW-0804">Transcription</keyword>
<dbReference type="OrthoDB" id="4139168at2759"/>
<proteinExistence type="inferred from homology"/>
<keyword evidence="5 9" id="KW-0010">Activator</keyword>
<dbReference type="Pfam" id="PF20719">
    <property type="entry name" value="Med16_C"/>
    <property type="match status" value="1"/>
</dbReference>
<dbReference type="EMBL" id="CCBQ010000033">
    <property type="protein sequence ID" value="CDO94110.1"/>
    <property type="molecule type" value="Genomic_DNA"/>
</dbReference>
<evidence type="ECO:0000313" key="13">
    <source>
        <dbReference type="Proteomes" id="UP000031516"/>
    </source>
</evidence>
<feature type="domain" description="Mediator complex subunit 16 C-terminal" evidence="11">
    <location>
        <begin position="762"/>
        <end position="885"/>
    </location>
</feature>
<reference evidence="12 13" key="1">
    <citation type="submission" date="2014-03" db="EMBL/GenBank/DDBJ databases">
        <title>The genome of Kluyveromyces dobzhanskii.</title>
        <authorList>
            <person name="Nystedt B."/>
            <person name="Astrom S."/>
        </authorList>
    </citation>
    <scope>NUCLEOTIDE SEQUENCE [LARGE SCALE GENOMIC DNA]</scope>
    <source>
        <strain evidence="12 13">CBS 2104</strain>
    </source>
</reference>
<evidence type="ECO:0000259" key="11">
    <source>
        <dbReference type="Pfam" id="PF20719"/>
    </source>
</evidence>
<evidence type="ECO:0000313" key="12">
    <source>
        <dbReference type="EMBL" id="CDO94110.1"/>
    </source>
</evidence>
<sequence>MYEDPKPTGHSSSNASKQNQFFYDIDFVKWNNWSLLGGELLAVSDSVGNLTILAASLNNDGNTTYESLSMLFQDTVFKVHNRFLYLPPIDHDTNTDNKDGIKLERKETKKEYMTRILDFQWCGNSKPILTPLGAMKTPQTDPPFYKNHIQNCTPIGVFHPASVKHAFIAIRTNGVIDFWYQLSNSKDFKKISLQVNQGSRQNELEWLENASIAHMDEDQCFLIGTFSNISQKIKFYRLKVDWNINGNTVNDPSLQLTHIYEMIPDTVYKTAVLIKLMNMKILSRTPIPNSKPEVLLTYRALDQSESTTTFRSIVKRYQVSPASLNETFLESLNLQGPVQPSTHYSLKHLGTIELQGLLKEIAAEDLCMSTAFKHEDGHIDIYSRNNWKLQVDTDNTTDQVYEKPFIPSMFSVGFKYQSTPTSANVEWNIISPSMGGTLVKYFDEELPIFKTVLNENITDASRDQIHATGLALVFVILSHRNFSGEDITIPIKTHVLRLQELDPKRALSFISVLTSTIFGLYGLVLDGTKGTLDKALQSKAVQKILLLQMELGPHILASKNIYSIGYIAMKLRNMNIAFNGVARNVQAMIQHTSNISMLPNGKVFQFAFSKQDLIYSLLPSAKWITTFISFVTQQLILKVNKVPDIDEDFLVSIFGSRIIRHLMTKVIGEFTNIANLMIKFPEVAFPILNESSQFFRKVINDCTVNIDAFETFLSEFGNKMNEIDQNTVIVQQKYEAEFLIKTEVPEALAEFHSILRSAALTHLLPNTNLSTVFFAETSFLNLCWEEKFAANLLPLQGRTPEELVVSGICSSSEPIIPKSIYDDVTSEHVDLTKRSIIKKCCRCGTYTRAGYPVDGHNTIVSTSIVTKRWTALYYRNCHCTGLLYEVKLT</sequence>
<evidence type="ECO:0000256" key="6">
    <source>
        <dbReference type="ARBA" id="ARBA00023163"/>
    </source>
</evidence>
<comment type="subcellular location">
    <subcellularLocation>
        <location evidence="1 9">Nucleus</location>
    </subcellularLocation>
</comment>
<keyword evidence="13" id="KW-1185">Reference proteome</keyword>
<gene>
    <name evidence="9" type="primary">MED16</name>
    <name evidence="12" type="ORF">KLDO_g2392</name>
</gene>
<evidence type="ECO:0000256" key="7">
    <source>
        <dbReference type="ARBA" id="ARBA00023242"/>
    </source>
</evidence>
<dbReference type="InterPro" id="IPR021665">
    <property type="entry name" value="Mediator_Med16_N"/>
</dbReference>